<gene>
    <name evidence="1" type="ORF">Q4I28_003228</name>
</gene>
<evidence type="ECO:0000313" key="2">
    <source>
        <dbReference type="Proteomes" id="UP001501274"/>
    </source>
</evidence>
<protein>
    <submittedName>
        <fullName evidence="1">Uncharacterized protein</fullName>
    </submittedName>
</protein>
<sequence>MSVSRQLPWTQPDSATAVALAPRQFHKACVRLDESDARYSAYRKLPCRAAVAVSRSDVVTYCTGGYHAVIASSLLQCATDASATPAWRISSL</sequence>
<organism evidence="1 2">
    <name type="scientific">Leishmania naiffi</name>
    <dbReference type="NCBI Taxonomy" id="5678"/>
    <lineage>
        <taxon>Eukaryota</taxon>
        <taxon>Discoba</taxon>
        <taxon>Euglenozoa</taxon>
        <taxon>Kinetoplastea</taxon>
        <taxon>Metakinetoplastina</taxon>
        <taxon>Trypanosomatida</taxon>
        <taxon>Trypanosomatidae</taxon>
        <taxon>Leishmaniinae</taxon>
        <taxon>Leishmania</taxon>
        <taxon>Leishmania naiffi species complex</taxon>
    </lineage>
</organism>
<name>A0AAW3BV31_9TRYP</name>
<dbReference type="Proteomes" id="UP001501274">
    <property type="component" value="Unassembled WGS sequence"/>
</dbReference>
<dbReference type="EMBL" id="JBAMZN010000021">
    <property type="protein sequence ID" value="KAL0525900.1"/>
    <property type="molecule type" value="Genomic_DNA"/>
</dbReference>
<accession>A0AAW3BV31</accession>
<keyword evidence="2" id="KW-1185">Reference proteome</keyword>
<evidence type="ECO:0000313" key="1">
    <source>
        <dbReference type="EMBL" id="KAL0525900.1"/>
    </source>
</evidence>
<reference evidence="1 2" key="1">
    <citation type="submission" date="2024-02" db="EMBL/GenBank/DDBJ databases">
        <title>FIRST GENOME SEQUENCES OF Leishmania (Viannia) shawi, Leishmania (Viannia) lindenbergi AND Leishmania (Viannia) utingensis.</title>
        <authorList>
            <person name="Resadore F."/>
            <person name="Custodio M.G.F."/>
            <person name="Boite M.C."/>
            <person name="Cupolillo E."/>
            <person name="Ferreira G.E.M."/>
        </authorList>
    </citation>
    <scope>NUCLEOTIDE SEQUENCE [LARGE SCALE GENOMIC DNA]</scope>
    <source>
        <strain evidence="1 2">MDAS/BR/1979/M5533</strain>
    </source>
</reference>
<comment type="caution">
    <text evidence="1">The sequence shown here is derived from an EMBL/GenBank/DDBJ whole genome shotgun (WGS) entry which is preliminary data.</text>
</comment>
<dbReference type="AlphaFoldDB" id="A0AAW3BV31"/>
<proteinExistence type="predicted"/>